<evidence type="ECO:0000259" key="4">
    <source>
        <dbReference type="SMART" id="SM00331"/>
    </source>
</evidence>
<sequence length="382" mass="40738">MRNGRREAGERERWLRWLPAALLVSAFVLDLFLLNNVSTFPLLAAAPVLAAPLLSLRGTIATGVAANAVGLALVDLEREPARSDVTAFVSLVVLTVIAAGLNVLLARDRQQLKTSREVAAAMQRAVLPELPRRVGRLTVASRYEVAHKEAAIGGDLFAIHETPHGIRMLIADVRGKGLEAVRTVNALLGSFREACLHQPDLPSVVRQLEHRMRAGIEEASGAETESFATSVVVEIPFDYSELRIANRGHAAPLLVHGGRVVPLEPAAPSLPLGLGALGGDEVPVERFDLPAGATLLLFTDGIDEARDQDDVFFDPVPVLSRHLPPDPEVVLDTVLSAVSRHTGGELQDDAALFAVTLDADADTDTSDADTGTTAEHGRLRGA</sequence>
<dbReference type="SMART" id="SM00331">
    <property type="entry name" value="PP2C_SIG"/>
    <property type="match status" value="1"/>
</dbReference>
<dbReference type="InterPro" id="IPR001932">
    <property type="entry name" value="PPM-type_phosphatase-like_dom"/>
</dbReference>
<evidence type="ECO:0000256" key="1">
    <source>
        <dbReference type="ARBA" id="ARBA00022801"/>
    </source>
</evidence>
<feature type="domain" description="PPM-type phosphatase" evidence="4">
    <location>
        <begin position="137"/>
        <end position="357"/>
    </location>
</feature>
<evidence type="ECO:0000313" key="5">
    <source>
        <dbReference type="EMBL" id="QEV07500.1"/>
    </source>
</evidence>
<dbReference type="Gene3D" id="3.60.40.10">
    <property type="entry name" value="PPM-type phosphatase domain"/>
    <property type="match status" value="1"/>
</dbReference>
<dbReference type="PANTHER" id="PTHR43156:SF2">
    <property type="entry name" value="STAGE II SPORULATION PROTEIN E"/>
    <property type="match status" value="1"/>
</dbReference>
<feature type="transmembrane region" description="Helical" evidence="3">
    <location>
        <begin position="54"/>
        <end position="74"/>
    </location>
</feature>
<feature type="transmembrane region" description="Helical" evidence="3">
    <location>
        <begin position="14"/>
        <end position="34"/>
    </location>
</feature>
<dbReference type="Proteomes" id="UP000326041">
    <property type="component" value="Chromosome"/>
</dbReference>
<dbReference type="PANTHER" id="PTHR43156">
    <property type="entry name" value="STAGE II SPORULATION PROTEIN E-RELATED"/>
    <property type="match status" value="1"/>
</dbReference>
<evidence type="ECO:0000256" key="3">
    <source>
        <dbReference type="SAM" id="Phobius"/>
    </source>
</evidence>
<feature type="transmembrane region" description="Helical" evidence="3">
    <location>
        <begin position="86"/>
        <end position="106"/>
    </location>
</feature>
<organism evidence="5 6">
    <name type="scientific">Streptomyces prasinus</name>
    <dbReference type="NCBI Taxonomy" id="67345"/>
    <lineage>
        <taxon>Bacteria</taxon>
        <taxon>Bacillati</taxon>
        <taxon>Actinomycetota</taxon>
        <taxon>Actinomycetes</taxon>
        <taxon>Kitasatosporales</taxon>
        <taxon>Streptomycetaceae</taxon>
        <taxon>Streptomyces</taxon>
    </lineage>
</organism>
<protein>
    <submittedName>
        <fullName evidence="5">Serine/threonine-protein phosphatase</fullName>
    </submittedName>
</protein>
<accession>A0ABX6B046</accession>
<keyword evidence="3" id="KW-1133">Transmembrane helix</keyword>
<dbReference type="Pfam" id="PF07228">
    <property type="entry name" value="SpoIIE"/>
    <property type="match status" value="1"/>
</dbReference>
<proteinExistence type="predicted"/>
<dbReference type="SUPFAM" id="SSF81606">
    <property type="entry name" value="PP2C-like"/>
    <property type="match status" value="1"/>
</dbReference>
<keyword evidence="3" id="KW-0812">Transmembrane</keyword>
<keyword evidence="3" id="KW-0472">Membrane</keyword>
<dbReference type="InterPro" id="IPR052016">
    <property type="entry name" value="Bact_Sigma-Reg"/>
</dbReference>
<evidence type="ECO:0000313" key="6">
    <source>
        <dbReference type="Proteomes" id="UP000326041"/>
    </source>
</evidence>
<dbReference type="RefSeq" id="WP_150475379.1">
    <property type="nucleotide sequence ID" value="NZ_CP023697.1"/>
</dbReference>
<evidence type="ECO:0000256" key="2">
    <source>
        <dbReference type="SAM" id="MobiDB-lite"/>
    </source>
</evidence>
<dbReference type="GeneID" id="95536667"/>
<gene>
    <name evidence="5" type="ORF">CP972_19295</name>
</gene>
<dbReference type="EMBL" id="CP023697">
    <property type="protein sequence ID" value="QEV07500.1"/>
    <property type="molecule type" value="Genomic_DNA"/>
</dbReference>
<reference evidence="5 6" key="1">
    <citation type="submission" date="2017-09" db="EMBL/GenBank/DDBJ databases">
        <authorList>
            <person name="Lee N."/>
            <person name="Cho B.-K."/>
        </authorList>
    </citation>
    <scope>NUCLEOTIDE SEQUENCE [LARGE SCALE GENOMIC DNA]</scope>
    <source>
        <strain evidence="5 6">ATCC 13879</strain>
    </source>
</reference>
<name>A0ABX6B046_9ACTN</name>
<dbReference type="InterPro" id="IPR036457">
    <property type="entry name" value="PPM-type-like_dom_sf"/>
</dbReference>
<feature type="region of interest" description="Disordered" evidence="2">
    <location>
        <begin position="362"/>
        <end position="382"/>
    </location>
</feature>
<keyword evidence="1" id="KW-0378">Hydrolase</keyword>
<keyword evidence="6" id="KW-1185">Reference proteome</keyword>